<feature type="transmembrane region" description="Helical" evidence="6">
    <location>
        <begin position="403"/>
        <end position="421"/>
    </location>
</feature>
<dbReference type="SUPFAM" id="SSF103473">
    <property type="entry name" value="MFS general substrate transporter"/>
    <property type="match status" value="1"/>
</dbReference>
<accession>A0AAD7AEW9</accession>
<feature type="transmembrane region" description="Helical" evidence="6">
    <location>
        <begin position="299"/>
        <end position="319"/>
    </location>
</feature>
<evidence type="ECO:0000256" key="1">
    <source>
        <dbReference type="ARBA" id="ARBA00004141"/>
    </source>
</evidence>
<dbReference type="FunFam" id="1.20.1720.10:FF:000012">
    <property type="entry name" value="MFS toxin efflux pump (AflT)"/>
    <property type="match status" value="1"/>
</dbReference>
<reference evidence="8" key="1">
    <citation type="submission" date="2023-03" db="EMBL/GenBank/DDBJ databases">
        <title>Massive genome expansion in bonnet fungi (Mycena s.s.) driven by repeated elements and novel gene families across ecological guilds.</title>
        <authorList>
            <consortium name="Lawrence Berkeley National Laboratory"/>
            <person name="Harder C.B."/>
            <person name="Miyauchi S."/>
            <person name="Viragh M."/>
            <person name="Kuo A."/>
            <person name="Thoen E."/>
            <person name="Andreopoulos B."/>
            <person name="Lu D."/>
            <person name="Skrede I."/>
            <person name="Drula E."/>
            <person name="Henrissat B."/>
            <person name="Morin E."/>
            <person name="Kohler A."/>
            <person name="Barry K."/>
            <person name="LaButti K."/>
            <person name="Morin E."/>
            <person name="Salamov A."/>
            <person name="Lipzen A."/>
            <person name="Mereny Z."/>
            <person name="Hegedus B."/>
            <person name="Baldrian P."/>
            <person name="Stursova M."/>
            <person name="Weitz H."/>
            <person name="Taylor A."/>
            <person name="Grigoriev I.V."/>
            <person name="Nagy L.G."/>
            <person name="Martin F."/>
            <person name="Kauserud H."/>
        </authorList>
    </citation>
    <scope>NUCLEOTIDE SEQUENCE</scope>
    <source>
        <strain evidence="8">CBHHK002</strain>
    </source>
</reference>
<feature type="transmembrane region" description="Helical" evidence="6">
    <location>
        <begin position="205"/>
        <end position="225"/>
    </location>
</feature>
<feature type="transmembrane region" description="Helical" evidence="6">
    <location>
        <begin position="535"/>
        <end position="556"/>
    </location>
</feature>
<dbReference type="InterPro" id="IPR011701">
    <property type="entry name" value="MFS"/>
</dbReference>
<dbReference type="GO" id="GO:0005886">
    <property type="term" value="C:plasma membrane"/>
    <property type="evidence" value="ECO:0007669"/>
    <property type="project" value="TreeGrafter"/>
</dbReference>
<comment type="subcellular location">
    <subcellularLocation>
        <location evidence="1">Membrane</location>
        <topology evidence="1">Multi-pass membrane protein</topology>
    </subcellularLocation>
</comment>
<evidence type="ECO:0000256" key="6">
    <source>
        <dbReference type="SAM" id="Phobius"/>
    </source>
</evidence>
<comment type="caution">
    <text evidence="8">The sequence shown here is derived from an EMBL/GenBank/DDBJ whole genome shotgun (WGS) entry which is preliminary data.</text>
</comment>
<sequence>MSHPAPSEGTLNGSSHSISRVPSNEKEKVSSSDPQPTLNEEDFPHGFRLAVLMVALCLAVFLVAIDNTIISTAIPKITDQFKSLDDVGWYGSSYLLAIAATQLLFGKFYTFLPIKSVFLTAISLFEVGSLVCGVAPNSKALIIGRAIAGLGSAGIFTGALIIIAHSVPLAKRPLFTGLIGAMYGIASVAGPLMGGAFTDKVTWRWCFYINLPIGGVTIFAIAFLFKMPKSAEHKPREIPLTLRQQVAQFDPWYFIYSTFPLSVITTISRGTLIFIPAIVSLLLALQWGGSKYEWKNGRIIALFIIFGVFISAFVAIQIWQQENATVPPRIFVKRSIWAAAWFSLTLGASFFIFVFYLPIWFQAIKGTSAVKSGIDNLPMLLSLVLATMVSGGLVTAWGYYTPFIWLSTVLMTIGAGMISTFKPDTGHAHWIGYQVIYGFGIGVGMQAPMIAAQTVLELKDVPVGTSIQMFAQTLGGALFISVGQNVFQNKLISGLVARVPSVDPAIIFLAGATNLKNAVDPKFITEVISVYNDALVTAFQVGIAMAGVSIVGALAMEWKSVKGKNIEMGMA</sequence>
<dbReference type="FunFam" id="1.20.1250.20:FF:000196">
    <property type="entry name" value="MFS toxin efflux pump (AflT)"/>
    <property type="match status" value="1"/>
</dbReference>
<keyword evidence="2 6" id="KW-0812">Transmembrane</keyword>
<feature type="transmembrane region" description="Helical" evidence="6">
    <location>
        <begin position="147"/>
        <end position="167"/>
    </location>
</feature>
<feature type="transmembrane region" description="Helical" evidence="6">
    <location>
        <begin position="463"/>
        <end position="483"/>
    </location>
</feature>
<evidence type="ECO:0000256" key="5">
    <source>
        <dbReference type="SAM" id="MobiDB-lite"/>
    </source>
</evidence>
<organism evidence="8 9">
    <name type="scientific">Mycena albidolilacea</name>
    <dbReference type="NCBI Taxonomy" id="1033008"/>
    <lineage>
        <taxon>Eukaryota</taxon>
        <taxon>Fungi</taxon>
        <taxon>Dikarya</taxon>
        <taxon>Basidiomycota</taxon>
        <taxon>Agaricomycotina</taxon>
        <taxon>Agaricomycetes</taxon>
        <taxon>Agaricomycetidae</taxon>
        <taxon>Agaricales</taxon>
        <taxon>Marasmiineae</taxon>
        <taxon>Mycenaceae</taxon>
        <taxon>Mycena</taxon>
    </lineage>
</organism>
<keyword evidence="3 6" id="KW-1133">Transmembrane helix</keyword>
<feature type="compositionally biased region" description="Polar residues" evidence="5">
    <location>
        <begin position="9"/>
        <end position="22"/>
    </location>
</feature>
<feature type="transmembrane region" description="Helical" evidence="6">
    <location>
        <begin position="430"/>
        <end position="451"/>
    </location>
</feature>
<feature type="transmembrane region" description="Helical" evidence="6">
    <location>
        <begin position="339"/>
        <end position="357"/>
    </location>
</feature>
<evidence type="ECO:0000259" key="7">
    <source>
        <dbReference type="PROSITE" id="PS50850"/>
    </source>
</evidence>
<keyword evidence="4 6" id="KW-0472">Membrane</keyword>
<dbReference type="InterPro" id="IPR020846">
    <property type="entry name" value="MFS_dom"/>
</dbReference>
<dbReference type="PANTHER" id="PTHR23501">
    <property type="entry name" value="MAJOR FACILITATOR SUPERFAMILY"/>
    <property type="match status" value="1"/>
</dbReference>
<evidence type="ECO:0000256" key="4">
    <source>
        <dbReference type="ARBA" id="ARBA00023136"/>
    </source>
</evidence>
<gene>
    <name evidence="8" type="ORF">DFH08DRAFT_467373</name>
</gene>
<evidence type="ECO:0000256" key="2">
    <source>
        <dbReference type="ARBA" id="ARBA00022692"/>
    </source>
</evidence>
<proteinExistence type="predicted"/>
<keyword evidence="9" id="KW-1185">Reference proteome</keyword>
<dbReference type="PROSITE" id="PS50850">
    <property type="entry name" value="MFS"/>
    <property type="match status" value="1"/>
</dbReference>
<feature type="region of interest" description="Disordered" evidence="5">
    <location>
        <begin position="1"/>
        <end position="37"/>
    </location>
</feature>
<feature type="transmembrane region" description="Helical" evidence="6">
    <location>
        <begin position="117"/>
        <end position="135"/>
    </location>
</feature>
<feature type="transmembrane region" description="Helical" evidence="6">
    <location>
        <begin position="495"/>
        <end position="515"/>
    </location>
</feature>
<dbReference type="EMBL" id="JARIHO010000008">
    <property type="protein sequence ID" value="KAJ7356856.1"/>
    <property type="molecule type" value="Genomic_DNA"/>
</dbReference>
<dbReference type="CDD" id="cd17502">
    <property type="entry name" value="MFS_Azr1_MDR_like"/>
    <property type="match status" value="1"/>
</dbReference>
<name>A0AAD7AEW9_9AGAR</name>
<evidence type="ECO:0000256" key="3">
    <source>
        <dbReference type="ARBA" id="ARBA00022989"/>
    </source>
</evidence>
<feature type="transmembrane region" description="Helical" evidence="6">
    <location>
        <begin position="46"/>
        <end position="66"/>
    </location>
</feature>
<dbReference type="GO" id="GO:0022857">
    <property type="term" value="F:transmembrane transporter activity"/>
    <property type="evidence" value="ECO:0007669"/>
    <property type="project" value="InterPro"/>
</dbReference>
<feature type="transmembrane region" description="Helical" evidence="6">
    <location>
        <begin position="267"/>
        <end position="287"/>
    </location>
</feature>
<dbReference type="AlphaFoldDB" id="A0AAD7AEW9"/>
<dbReference type="Proteomes" id="UP001218218">
    <property type="component" value="Unassembled WGS sequence"/>
</dbReference>
<evidence type="ECO:0000313" key="9">
    <source>
        <dbReference type="Proteomes" id="UP001218218"/>
    </source>
</evidence>
<feature type="domain" description="Major facilitator superfamily (MFS) profile" evidence="7">
    <location>
        <begin position="52"/>
        <end position="564"/>
    </location>
</feature>
<protein>
    <submittedName>
        <fullName evidence="8">Major facilitator superfamily transporter</fullName>
    </submittedName>
</protein>
<feature type="transmembrane region" description="Helical" evidence="6">
    <location>
        <begin position="377"/>
        <end position="397"/>
    </location>
</feature>
<dbReference type="InterPro" id="IPR036259">
    <property type="entry name" value="MFS_trans_sf"/>
</dbReference>
<evidence type="ECO:0000313" key="8">
    <source>
        <dbReference type="EMBL" id="KAJ7356856.1"/>
    </source>
</evidence>
<feature type="transmembrane region" description="Helical" evidence="6">
    <location>
        <begin position="173"/>
        <end position="193"/>
    </location>
</feature>
<feature type="transmembrane region" description="Helical" evidence="6">
    <location>
        <begin position="87"/>
        <end position="105"/>
    </location>
</feature>
<dbReference type="PANTHER" id="PTHR23501:SF199">
    <property type="entry name" value="MFS EFFLUX TRANSPORTER INPD-RELATED"/>
    <property type="match status" value="1"/>
</dbReference>
<dbReference type="PRINTS" id="PR01036">
    <property type="entry name" value="TCRTETB"/>
</dbReference>
<dbReference type="Pfam" id="PF07690">
    <property type="entry name" value="MFS_1"/>
    <property type="match status" value="1"/>
</dbReference>
<dbReference type="Gene3D" id="1.20.1250.20">
    <property type="entry name" value="MFS general substrate transporter like domains"/>
    <property type="match status" value="2"/>
</dbReference>